<feature type="compositionally biased region" description="Pro residues" evidence="1">
    <location>
        <begin position="388"/>
        <end position="398"/>
    </location>
</feature>
<feature type="chain" id="PRO_5015394735" evidence="2">
    <location>
        <begin position="25"/>
        <end position="419"/>
    </location>
</feature>
<reference evidence="4 5" key="1">
    <citation type="submission" date="2018-02" db="EMBL/GenBank/DDBJ databases">
        <authorList>
            <person name="Cohen D.B."/>
            <person name="Kent A.D."/>
        </authorList>
    </citation>
    <scope>NUCLEOTIDE SEQUENCE [LARGE SCALE GENOMIC DNA]</scope>
    <source>
        <strain evidence="4 5">CCAP 1448/3</strain>
    </source>
</reference>
<evidence type="ECO:0000313" key="5">
    <source>
        <dbReference type="Proteomes" id="UP000238762"/>
    </source>
</evidence>
<dbReference type="AlphaFoldDB" id="A0A2T1C183"/>
<feature type="compositionally biased region" description="Low complexity" evidence="1">
    <location>
        <begin position="399"/>
        <end position="419"/>
    </location>
</feature>
<feature type="region of interest" description="Disordered" evidence="1">
    <location>
        <begin position="147"/>
        <end position="169"/>
    </location>
</feature>
<reference evidence="4 5" key="2">
    <citation type="submission" date="2018-03" db="EMBL/GenBank/DDBJ databases">
        <title>The ancient ancestry and fast evolution of plastids.</title>
        <authorList>
            <person name="Moore K.R."/>
            <person name="Magnabosco C."/>
            <person name="Momper L."/>
            <person name="Gold D.A."/>
            <person name="Bosak T."/>
            <person name="Fournier G.P."/>
        </authorList>
    </citation>
    <scope>NUCLEOTIDE SEQUENCE [LARGE SCALE GENOMIC DNA]</scope>
    <source>
        <strain evidence="4 5">CCAP 1448/3</strain>
    </source>
</reference>
<evidence type="ECO:0000313" key="4">
    <source>
        <dbReference type="EMBL" id="PSB02030.1"/>
    </source>
</evidence>
<dbReference type="InterPro" id="IPR001119">
    <property type="entry name" value="SLH_dom"/>
</dbReference>
<sequence length="419" mass="45510">MSKIAIACRLVVIPSILVSLTACANNSLEKRFAPDPQLQTSPTIAGTSTPTPSVNVTLPVSFPLVIPIYPEAELTKVENEGKLSYWKTQNSADRVKEYYQQQLQLNGWQLASPNPNLNQLVGDRPDLQLTISFLANTSATEFTLSYQTKVSPTSTPSPVSSSPKPNDLSKVSPQLRAYIEDLVALGTISERSKSTENLDFNPNASISRRQYARWLFTANNQILSDNPSQQIRLAAPDIQAVFQDVPKSDRDFPIIQGLAEAGIIPSSLSGDATATLFRPDTPLTRENLLLWKVPLDTRQPLPKASVEAIKETWGFQDAGKIDPQAGKAVLADFQNGAQANIKRAFGFTTLFQPKKPVTYAEAAATIWYFGAQTEGRSAKEALQILQQPPSPSPTPLPSPTSSILTSPTPTSSPIVTPTP</sequence>
<dbReference type="OrthoDB" id="452152at2"/>
<feature type="domain" description="SLH" evidence="3">
    <location>
        <begin position="162"/>
        <end position="229"/>
    </location>
</feature>
<feature type="region of interest" description="Disordered" evidence="1">
    <location>
        <begin position="379"/>
        <end position="419"/>
    </location>
</feature>
<dbReference type="EMBL" id="PVWJ01000076">
    <property type="protein sequence ID" value="PSB02030.1"/>
    <property type="molecule type" value="Genomic_DNA"/>
</dbReference>
<evidence type="ECO:0000256" key="1">
    <source>
        <dbReference type="SAM" id="MobiDB-lite"/>
    </source>
</evidence>
<dbReference type="RefSeq" id="WP_106289497.1">
    <property type="nucleotide sequence ID" value="NZ_CAWNTC010000103.1"/>
</dbReference>
<accession>A0A2T1C183</accession>
<feature type="signal peptide" evidence="2">
    <location>
        <begin position="1"/>
        <end position="24"/>
    </location>
</feature>
<gene>
    <name evidence="4" type="ORF">C7B64_15135</name>
</gene>
<evidence type="ECO:0000256" key="2">
    <source>
        <dbReference type="SAM" id="SignalP"/>
    </source>
</evidence>
<evidence type="ECO:0000259" key="3">
    <source>
        <dbReference type="PROSITE" id="PS51272"/>
    </source>
</evidence>
<dbReference type="PANTHER" id="PTHR33740:SF3">
    <property type="entry name" value="GPI-ANCHORED ADHESIN-LIKE PROTEIN"/>
    <property type="match status" value="1"/>
</dbReference>
<feature type="domain" description="SLH" evidence="3">
    <location>
        <begin position="238"/>
        <end position="306"/>
    </location>
</feature>
<dbReference type="Proteomes" id="UP000238762">
    <property type="component" value="Unassembled WGS sequence"/>
</dbReference>
<dbReference type="PROSITE" id="PS51272">
    <property type="entry name" value="SLH"/>
    <property type="match status" value="2"/>
</dbReference>
<proteinExistence type="predicted"/>
<name>A0A2T1C183_9CYAN</name>
<comment type="caution">
    <text evidence="4">The sequence shown here is derived from an EMBL/GenBank/DDBJ whole genome shotgun (WGS) entry which is preliminary data.</text>
</comment>
<feature type="compositionally biased region" description="Low complexity" evidence="1">
    <location>
        <begin position="148"/>
        <end position="165"/>
    </location>
</feature>
<dbReference type="PROSITE" id="PS51257">
    <property type="entry name" value="PROKAR_LIPOPROTEIN"/>
    <property type="match status" value="1"/>
</dbReference>
<organism evidence="4 5">
    <name type="scientific">Merismopedia glauca CCAP 1448/3</name>
    <dbReference type="NCBI Taxonomy" id="1296344"/>
    <lineage>
        <taxon>Bacteria</taxon>
        <taxon>Bacillati</taxon>
        <taxon>Cyanobacteriota</taxon>
        <taxon>Cyanophyceae</taxon>
        <taxon>Synechococcales</taxon>
        <taxon>Merismopediaceae</taxon>
        <taxon>Merismopedia</taxon>
    </lineage>
</organism>
<dbReference type="PANTHER" id="PTHR33740">
    <property type="entry name" value="GPI-ANCHORED ADHESIN-LIKE PROTEIN"/>
    <property type="match status" value="1"/>
</dbReference>
<keyword evidence="5" id="KW-1185">Reference proteome</keyword>
<keyword evidence="2" id="KW-0732">Signal</keyword>
<protein>
    <submittedName>
        <fullName evidence="4">S-layer protein</fullName>
    </submittedName>
</protein>